<dbReference type="InterPro" id="IPR050498">
    <property type="entry name" value="Ycf3"/>
</dbReference>
<dbReference type="OrthoDB" id="427096at2"/>
<reference evidence="4 5" key="1">
    <citation type="submission" date="2016-10" db="EMBL/GenBank/DDBJ databases">
        <title>Description of Gloeomargarita lithophora gen. nov., sp. nov., a thylakoid-bearing basal-branching cyanobacterium with intracellular carbonates, and proposal for Gloeomargaritales ord. nov.</title>
        <authorList>
            <person name="Moreira D."/>
            <person name="Tavera R."/>
            <person name="Benzerara K."/>
            <person name="Skouri-Panet F."/>
            <person name="Couradeau E."/>
            <person name="Gerard E."/>
            <person name="Loussert C."/>
            <person name="Novelo E."/>
            <person name="Zivanovic Y."/>
            <person name="Lopez-Garcia P."/>
        </authorList>
    </citation>
    <scope>NUCLEOTIDE SEQUENCE [LARGE SCALE GENOMIC DNA]</scope>
    <source>
        <strain evidence="4 5">D10</strain>
    </source>
</reference>
<dbReference type="InterPro" id="IPR019734">
    <property type="entry name" value="TPR_rpt"/>
</dbReference>
<sequence length="149" mass="16259">MNWQRLAGQMAGLITGLMVASCAPDTSKIYDEGVLALQQGRPAEAVTKMNQVLKLRPNYLPAHEQRGIAYLKLGEYQSSVLDLTKALEANQDNPVVLRHRAIAYFGLGRPEQGAADLCRAAEITKDAKVQENCANRQKAEETPAPENPG</sequence>
<dbReference type="Pfam" id="PF13432">
    <property type="entry name" value="TPR_16"/>
    <property type="match status" value="1"/>
</dbReference>
<protein>
    <submittedName>
        <fullName evidence="4">Uncharacterized protein</fullName>
    </submittedName>
</protein>
<dbReference type="PANTHER" id="PTHR44858">
    <property type="entry name" value="TETRATRICOPEPTIDE REPEAT PROTEIN 6"/>
    <property type="match status" value="1"/>
</dbReference>
<keyword evidence="1" id="KW-0677">Repeat</keyword>
<dbReference type="RefSeq" id="WP_071455211.1">
    <property type="nucleotide sequence ID" value="NZ_CP017675.1"/>
</dbReference>
<evidence type="ECO:0000256" key="2">
    <source>
        <dbReference type="ARBA" id="ARBA00022803"/>
    </source>
</evidence>
<feature type="repeat" description="TPR" evidence="3">
    <location>
        <begin position="60"/>
        <end position="93"/>
    </location>
</feature>
<evidence type="ECO:0000313" key="5">
    <source>
        <dbReference type="Proteomes" id="UP000180235"/>
    </source>
</evidence>
<proteinExistence type="predicted"/>
<evidence type="ECO:0000313" key="4">
    <source>
        <dbReference type="EMBL" id="APB34827.1"/>
    </source>
</evidence>
<dbReference type="PROSITE" id="PS50005">
    <property type="entry name" value="TPR"/>
    <property type="match status" value="1"/>
</dbReference>
<gene>
    <name evidence="4" type="ORF">GlitD10_2490</name>
</gene>
<dbReference type="PANTHER" id="PTHR44858:SF1">
    <property type="entry name" value="UDP-N-ACETYLGLUCOSAMINE--PEPTIDE N-ACETYLGLUCOSAMINYLTRANSFERASE SPINDLY-RELATED"/>
    <property type="match status" value="1"/>
</dbReference>
<dbReference type="STRING" id="1188229.GlitD10_2490"/>
<dbReference type="AlphaFoldDB" id="A0A1J0AFZ3"/>
<evidence type="ECO:0000256" key="1">
    <source>
        <dbReference type="ARBA" id="ARBA00022737"/>
    </source>
</evidence>
<dbReference type="Proteomes" id="UP000180235">
    <property type="component" value="Chromosome"/>
</dbReference>
<keyword evidence="2 3" id="KW-0802">TPR repeat</keyword>
<dbReference type="KEGG" id="glt:GlitD10_2490"/>
<keyword evidence="5" id="KW-1185">Reference proteome</keyword>
<evidence type="ECO:0000256" key="3">
    <source>
        <dbReference type="PROSITE-ProRule" id="PRU00339"/>
    </source>
</evidence>
<dbReference type="InterPro" id="IPR011990">
    <property type="entry name" value="TPR-like_helical_dom_sf"/>
</dbReference>
<dbReference type="EMBL" id="CP017675">
    <property type="protein sequence ID" value="APB34827.1"/>
    <property type="molecule type" value="Genomic_DNA"/>
</dbReference>
<accession>A0A1J0AFZ3</accession>
<dbReference type="SMART" id="SM00028">
    <property type="entry name" value="TPR"/>
    <property type="match status" value="3"/>
</dbReference>
<name>A0A1J0AFZ3_9CYAN</name>
<dbReference type="PROSITE" id="PS51257">
    <property type="entry name" value="PROKAR_LIPOPROTEIN"/>
    <property type="match status" value="1"/>
</dbReference>
<dbReference type="Gene3D" id="1.25.40.10">
    <property type="entry name" value="Tetratricopeptide repeat domain"/>
    <property type="match status" value="1"/>
</dbReference>
<dbReference type="SUPFAM" id="SSF48452">
    <property type="entry name" value="TPR-like"/>
    <property type="match status" value="1"/>
</dbReference>
<organism evidence="4 5">
    <name type="scientific">Gloeomargarita lithophora Alchichica-D10</name>
    <dbReference type="NCBI Taxonomy" id="1188229"/>
    <lineage>
        <taxon>Bacteria</taxon>
        <taxon>Bacillati</taxon>
        <taxon>Cyanobacteriota</taxon>
        <taxon>Cyanophyceae</taxon>
        <taxon>Gloeomargaritales</taxon>
        <taxon>Gloeomargaritaceae</taxon>
        <taxon>Gloeomargarita</taxon>
    </lineage>
</organism>